<dbReference type="Proteomes" id="UP000010482">
    <property type="component" value="Chromosome"/>
</dbReference>
<dbReference type="SUPFAM" id="SSF51905">
    <property type="entry name" value="FAD/NAD(P)-binding domain"/>
    <property type="match status" value="1"/>
</dbReference>
<dbReference type="EMBL" id="CP003944">
    <property type="protein sequence ID" value="AFZ49017.1"/>
    <property type="molecule type" value="Genomic_DNA"/>
</dbReference>
<dbReference type="PATRIC" id="fig|13035.3.peg.234"/>
<evidence type="ECO:0000313" key="4">
    <source>
        <dbReference type="Proteomes" id="UP000010482"/>
    </source>
</evidence>
<accession>K9YRB0</accession>
<dbReference type="Pfam" id="PF01266">
    <property type="entry name" value="DAO"/>
    <property type="match status" value="1"/>
</dbReference>
<dbReference type="PANTHER" id="PTHR13847:SF289">
    <property type="entry name" value="GLYCINE OXIDASE"/>
    <property type="match status" value="1"/>
</dbReference>
<keyword evidence="1" id="KW-0560">Oxidoreductase</keyword>
<protein>
    <submittedName>
        <fullName evidence="3">Glycine/D-amino acid oxidase, deaminating</fullName>
    </submittedName>
</protein>
<dbReference type="PANTHER" id="PTHR13847">
    <property type="entry name" value="SARCOSINE DEHYDROGENASE-RELATED"/>
    <property type="match status" value="1"/>
</dbReference>
<dbReference type="GO" id="GO:0005737">
    <property type="term" value="C:cytoplasm"/>
    <property type="evidence" value="ECO:0007669"/>
    <property type="project" value="TreeGrafter"/>
</dbReference>
<dbReference type="Gene3D" id="3.50.50.60">
    <property type="entry name" value="FAD/NAD(P)-binding domain"/>
    <property type="match status" value="1"/>
</dbReference>
<dbReference type="InterPro" id="IPR036188">
    <property type="entry name" value="FAD/NAD-bd_sf"/>
</dbReference>
<evidence type="ECO:0000259" key="2">
    <source>
        <dbReference type="Pfam" id="PF01266"/>
    </source>
</evidence>
<dbReference type="HOGENOM" id="CLU_007884_4_5_3"/>
<dbReference type="KEGG" id="dsl:Dacsa_0203"/>
<dbReference type="RefSeq" id="WP_015228030.1">
    <property type="nucleotide sequence ID" value="NC_019780.1"/>
</dbReference>
<evidence type="ECO:0000313" key="3">
    <source>
        <dbReference type="EMBL" id="AFZ49017.1"/>
    </source>
</evidence>
<dbReference type="Gene3D" id="3.30.9.10">
    <property type="entry name" value="D-Amino Acid Oxidase, subunit A, domain 2"/>
    <property type="match status" value="1"/>
</dbReference>
<gene>
    <name evidence="3" type="ORF">Dacsa_0203</name>
</gene>
<sequence>MKRVLIIGGGIVGATIAYELSLDRRFEITLLDRSTPNEASTGAALGILMGIISQKTKGRAWRLREASLRRYPHLIAAISEQTGETIPQVQGLINLCFSEAEMETWQQLATVRHSQGWELELWDTAQLKTALPALNISDLVGAVYSPQDFQVNPQALTQTLIKASEQNGVNIQRGVEATEVSVTSNENYQQCHTVHSNEGDWETDYLIVAAGLGSFPLTRQLQQPLTLRPVLGQAMRVRLNTNLSETQLQRVITGDDVHVIPLGNQEYWVGATVEFPDQPVETPLDTVWEKARRFYPPLADAEILETWSGKRPRPEGQGAPVIEYLKGYDNVILATGHYRNGVLLAPATAAQVKQLISAC</sequence>
<dbReference type="InterPro" id="IPR006076">
    <property type="entry name" value="FAD-dep_OxRdtase"/>
</dbReference>
<reference evidence="3" key="1">
    <citation type="submission" date="2012-04" db="EMBL/GenBank/DDBJ databases">
        <title>Finished genome of Dactylococcopsis salina PCC 8305.</title>
        <authorList>
            <consortium name="US DOE Joint Genome Institute"/>
            <person name="Gugger M."/>
            <person name="Coursin T."/>
            <person name="Rippka R."/>
            <person name="Tandeau De Marsac N."/>
            <person name="Huntemann M."/>
            <person name="Wei C.-L."/>
            <person name="Han J."/>
            <person name="Detter J.C."/>
            <person name="Han C."/>
            <person name="Tapia R."/>
            <person name="Daligault H."/>
            <person name="Chen A."/>
            <person name="Krypides N."/>
            <person name="Mavromatis K."/>
            <person name="Markowitz V."/>
            <person name="Szeto E."/>
            <person name="Ivanova N."/>
            <person name="Ovchinnikova G."/>
            <person name="Pagani I."/>
            <person name="Pati A."/>
            <person name="Goodwin L."/>
            <person name="Peters L."/>
            <person name="Pitluck S."/>
            <person name="Woyke T."/>
            <person name="Kerfeld C."/>
        </authorList>
    </citation>
    <scope>NUCLEOTIDE SEQUENCE [LARGE SCALE GENOMIC DNA]</scope>
    <source>
        <strain evidence="3">PCC 8305</strain>
    </source>
</reference>
<dbReference type="OrthoDB" id="9794226at2"/>
<dbReference type="AlphaFoldDB" id="K9YRB0"/>
<evidence type="ECO:0000256" key="1">
    <source>
        <dbReference type="ARBA" id="ARBA00023002"/>
    </source>
</evidence>
<feature type="domain" description="FAD dependent oxidoreductase" evidence="2">
    <location>
        <begin position="3"/>
        <end position="352"/>
    </location>
</feature>
<dbReference type="SUPFAM" id="SSF54373">
    <property type="entry name" value="FAD-linked reductases, C-terminal domain"/>
    <property type="match status" value="1"/>
</dbReference>
<proteinExistence type="predicted"/>
<keyword evidence="4" id="KW-1185">Reference proteome</keyword>
<name>K9YRB0_DACS8</name>
<dbReference type="eggNOG" id="COG0665">
    <property type="taxonomic scope" value="Bacteria"/>
</dbReference>
<dbReference type="STRING" id="13035.Dacsa_0203"/>
<dbReference type="GO" id="GO:0016491">
    <property type="term" value="F:oxidoreductase activity"/>
    <property type="evidence" value="ECO:0007669"/>
    <property type="project" value="UniProtKB-KW"/>
</dbReference>
<organism evidence="3 4">
    <name type="scientific">Dactylococcopsis salina (strain PCC 8305)</name>
    <name type="common">Myxobactron salinum</name>
    <dbReference type="NCBI Taxonomy" id="13035"/>
    <lineage>
        <taxon>Bacteria</taxon>
        <taxon>Bacillati</taxon>
        <taxon>Cyanobacteriota</taxon>
        <taxon>Cyanophyceae</taxon>
        <taxon>Nodosilineales</taxon>
        <taxon>Cymatolegaceae</taxon>
        <taxon>Dactylococcopsis</taxon>
    </lineage>
</organism>